<sequence length="76" mass="7405">MKGNGKHLVKRVAATAAVAGTLTLGGLATAGAASAETVDNAGSAVLTNVTPDAASDAYTSNVSCCQNSQQTNFGCC</sequence>
<comment type="caution">
    <text evidence="2">The sequence shown here is derived from an EMBL/GenBank/DDBJ whole genome shotgun (WGS) entry which is preliminary data.</text>
</comment>
<reference evidence="2 3" key="1">
    <citation type="submission" date="2018-08" db="EMBL/GenBank/DDBJ databases">
        <title>Actinomadura spongicola sp. nov., isolated from marine sponge Leucetta chagosensis.</title>
        <authorList>
            <person name="Li L."/>
            <person name="Lin H.W."/>
        </authorList>
    </citation>
    <scope>NUCLEOTIDE SEQUENCE [LARGE SCALE GENOMIC DNA]</scope>
    <source>
        <strain evidence="2 3">LHW52907</strain>
    </source>
</reference>
<proteinExistence type="predicted"/>
<dbReference type="EMBL" id="QVNQ01000010">
    <property type="protein sequence ID" value="RFS82236.1"/>
    <property type="molecule type" value="Genomic_DNA"/>
</dbReference>
<keyword evidence="1" id="KW-0732">Signal</keyword>
<protein>
    <submittedName>
        <fullName evidence="2">Uncharacterized protein</fullName>
    </submittedName>
</protein>
<feature type="signal peptide" evidence="1">
    <location>
        <begin position="1"/>
        <end position="35"/>
    </location>
</feature>
<dbReference type="RefSeq" id="WP_117403420.1">
    <property type="nucleotide sequence ID" value="NZ_QVNQ01000010.1"/>
</dbReference>
<evidence type="ECO:0000313" key="2">
    <source>
        <dbReference type="EMBL" id="RFS82236.1"/>
    </source>
</evidence>
<evidence type="ECO:0000313" key="3">
    <source>
        <dbReference type="Proteomes" id="UP000262882"/>
    </source>
</evidence>
<accession>A0A372GA16</accession>
<name>A0A372GA16_9ACTN</name>
<dbReference type="OrthoDB" id="9885398at2"/>
<dbReference type="Proteomes" id="UP000262882">
    <property type="component" value="Unassembled WGS sequence"/>
</dbReference>
<keyword evidence="3" id="KW-1185">Reference proteome</keyword>
<gene>
    <name evidence="2" type="ORF">D0T12_28800</name>
</gene>
<evidence type="ECO:0000256" key="1">
    <source>
        <dbReference type="SAM" id="SignalP"/>
    </source>
</evidence>
<organism evidence="2 3">
    <name type="scientific">Actinomadura spongiicola</name>
    <dbReference type="NCBI Taxonomy" id="2303421"/>
    <lineage>
        <taxon>Bacteria</taxon>
        <taxon>Bacillati</taxon>
        <taxon>Actinomycetota</taxon>
        <taxon>Actinomycetes</taxon>
        <taxon>Streptosporangiales</taxon>
        <taxon>Thermomonosporaceae</taxon>
        <taxon>Actinomadura</taxon>
    </lineage>
</organism>
<feature type="chain" id="PRO_5016729920" evidence="1">
    <location>
        <begin position="36"/>
        <end position="76"/>
    </location>
</feature>
<dbReference type="AlphaFoldDB" id="A0A372GA16"/>